<feature type="transmembrane region" description="Helical" evidence="1">
    <location>
        <begin position="12"/>
        <end position="31"/>
    </location>
</feature>
<sequence length="50" mass="6216">MPQMAPLNWLNLFIMVIIMMNIISMFNYYLFMKNPMKKKLLFSINNLWKW</sequence>
<accession>A0A343L7Q6</accession>
<gene>
    <name evidence="2" type="primary">ATP8</name>
</gene>
<dbReference type="AlphaFoldDB" id="A0A343L7Q6"/>
<name>A0A343L7Q6_9CUCU</name>
<evidence type="ECO:0000313" key="2">
    <source>
        <dbReference type="EMBL" id="ATL63082.1"/>
    </source>
</evidence>
<evidence type="ECO:0000256" key="1">
    <source>
        <dbReference type="SAM" id="Phobius"/>
    </source>
</evidence>
<keyword evidence="1" id="KW-0472">Membrane</keyword>
<keyword evidence="1" id="KW-0812">Transmembrane</keyword>
<keyword evidence="2" id="KW-0496">Mitochondrion</keyword>
<keyword evidence="1" id="KW-1133">Transmembrane helix</keyword>
<reference evidence="2" key="1">
    <citation type="journal article" date="2017" name="Mitochondrial DNA Part B Resour">
        <title>Mitochondrial genome of Taiwania circumdata (Coleoptera: Chrysomelidae: Cassidinae) and phylogenetic analysis.</title>
        <authorList>
            <person name="Yang X.-Z."/>
            <person name="Li X.-P."/>
            <person name="Wen C.-L."/>
            <person name="Jia C.-L."/>
            <person name="Zhang L."/>
            <person name="Yuan M.-L."/>
        </authorList>
    </citation>
    <scope>NUCLEOTIDE SEQUENCE</scope>
</reference>
<organism evidence="2">
    <name type="scientific">Cassida circumdata</name>
    <dbReference type="NCBI Taxonomy" id="111203"/>
    <lineage>
        <taxon>Eukaryota</taxon>
        <taxon>Metazoa</taxon>
        <taxon>Ecdysozoa</taxon>
        <taxon>Arthropoda</taxon>
        <taxon>Hexapoda</taxon>
        <taxon>Insecta</taxon>
        <taxon>Pterygota</taxon>
        <taxon>Neoptera</taxon>
        <taxon>Endopterygota</taxon>
        <taxon>Coleoptera</taxon>
        <taxon>Polyphaga</taxon>
        <taxon>Cucujiformia</taxon>
        <taxon>Chrysomeloidea</taxon>
        <taxon>Chrysomelidae</taxon>
        <taxon>Cassidinae</taxon>
        <taxon>Cassida</taxon>
    </lineage>
</organism>
<dbReference type="EMBL" id="MF946562">
    <property type="protein sequence ID" value="ATL63082.1"/>
    <property type="molecule type" value="Genomic_DNA"/>
</dbReference>
<geneLocation type="mitochondrion" evidence="2"/>
<protein>
    <submittedName>
        <fullName evidence="2">ATP synthase F0 subunit 8</fullName>
    </submittedName>
</protein>
<proteinExistence type="predicted"/>